<dbReference type="SMR" id="A0A0Q9X0S3"/>
<name>A0A0Q9X0S3_DROWI</name>
<evidence type="ECO:0000256" key="4">
    <source>
        <dbReference type="ARBA" id="ARBA00022825"/>
    </source>
</evidence>
<organism evidence="7 8">
    <name type="scientific">Drosophila willistoni</name>
    <name type="common">Fruit fly</name>
    <dbReference type="NCBI Taxonomy" id="7260"/>
    <lineage>
        <taxon>Eukaryota</taxon>
        <taxon>Metazoa</taxon>
        <taxon>Ecdysozoa</taxon>
        <taxon>Arthropoda</taxon>
        <taxon>Hexapoda</taxon>
        <taxon>Insecta</taxon>
        <taxon>Pterygota</taxon>
        <taxon>Neoptera</taxon>
        <taxon>Endopterygota</taxon>
        <taxon>Diptera</taxon>
        <taxon>Brachycera</taxon>
        <taxon>Muscomorpha</taxon>
        <taxon>Ephydroidea</taxon>
        <taxon>Drosophilidae</taxon>
        <taxon>Drosophila</taxon>
        <taxon>Sophophora</taxon>
    </lineage>
</organism>
<keyword evidence="2" id="KW-0732">Signal</keyword>
<dbReference type="InterPro" id="IPR043504">
    <property type="entry name" value="Peptidase_S1_PA_chymotrypsin"/>
</dbReference>
<dbReference type="InterPro" id="IPR001254">
    <property type="entry name" value="Trypsin_dom"/>
</dbReference>
<keyword evidence="3" id="KW-0378">Hydrolase</keyword>
<dbReference type="KEGG" id="dwi:26528976"/>
<dbReference type="InParanoid" id="A0A0Q9X0S3"/>
<keyword evidence="4" id="KW-0720">Serine protease</keyword>
<evidence type="ECO:0000256" key="3">
    <source>
        <dbReference type="ARBA" id="ARBA00022801"/>
    </source>
</evidence>
<evidence type="ECO:0000259" key="6">
    <source>
        <dbReference type="Pfam" id="PF00089"/>
    </source>
</evidence>
<proteinExistence type="predicted"/>
<dbReference type="EMBL" id="CH964232">
    <property type="protein sequence ID" value="KRF99465.1"/>
    <property type="molecule type" value="Genomic_DNA"/>
</dbReference>
<feature type="domain" description="Peptidase S1" evidence="6">
    <location>
        <begin position="33"/>
        <end position="217"/>
    </location>
</feature>
<dbReference type="AlphaFoldDB" id="A0A0Q9X0S3"/>
<keyword evidence="5" id="KW-1015">Disulfide bond</keyword>
<reference evidence="7 8" key="1">
    <citation type="journal article" date="2007" name="Nature">
        <title>Evolution of genes and genomes on the Drosophila phylogeny.</title>
        <authorList>
            <consortium name="Drosophila 12 Genomes Consortium"/>
            <person name="Clark A.G."/>
            <person name="Eisen M.B."/>
            <person name="Smith D.R."/>
            <person name="Bergman C.M."/>
            <person name="Oliver B."/>
            <person name="Markow T.A."/>
            <person name="Kaufman T.C."/>
            <person name="Kellis M."/>
            <person name="Gelbart W."/>
            <person name="Iyer V.N."/>
            <person name="Pollard D.A."/>
            <person name="Sackton T.B."/>
            <person name="Larracuente A.M."/>
            <person name="Singh N.D."/>
            <person name="Abad J.P."/>
            <person name="Abt D.N."/>
            <person name="Adryan B."/>
            <person name="Aguade M."/>
            <person name="Akashi H."/>
            <person name="Anderson W.W."/>
            <person name="Aquadro C.F."/>
            <person name="Ardell D.H."/>
            <person name="Arguello R."/>
            <person name="Artieri C.G."/>
            <person name="Barbash D.A."/>
            <person name="Barker D."/>
            <person name="Barsanti P."/>
            <person name="Batterham P."/>
            <person name="Batzoglou S."/>
            <person name="Begun D."/>
            <person name="Bhutkar A."/>
            <person name="Blanco E."/>
            <person name="Bosak S.A."/>
            <person name="Bradley R.K."/>
            <person name="Brand A.D."/>
            <person name="Brent M.R."/>
            <person name="Brooks A.N."/>
            <person name="Brown R.H."/>
            <person name="Butlin R.K."/>
            <person name="Caggese C."/>
            <person name="Calvi B.R."/>
            <person name="Bernardo de Carvalho A."/>
            <person name="Caspi A."/>
            <person name="Castrezana S."/>
            <person name="Celniker S.E."/>
            <person name="Chang J.L."/>
            <person name="Chapple C."/>
            <person name="Chatterji S."/>
            <person name="Chinwalla A."/>
            <person name="Civetta A."/>
            <person name="Clifton S.W."/>
            <person name="Comeron J.M."/>
            <person name="Costello J.C."/>
            <person name="Coyne J.A."/>
            <person name="Daub J."/>
            <person name="David R.G."/>
            <person name="Delcher A.L."/>
            <person name="Delehaunty K."/>
            <person name="Do C.B."/>
            <person name="Ebling H."/>
            <person name="Edwards K."/>
            <person name="Eickbush T."/>
            <person name="Evans J.D."/>
            <person name="Filipski A."/>
            <person name="Findeiss S."/>
            <person name="Freyhult E."/>
            <person name="Fulton L."/>
            <person name="Fulton R."/>
            <person name="Garcia A.C."/>
            <person name="Gardiner A."/>
            <person name="Garfield D.A."/>
            <person name="Garvin B.E."/>
            <person name="Gibson G."/>
            <person name="Gilbert D."/>
            <person name="Gnerre S."/>
            <person name="Godfrey J."/>
            <person name="Good R."/>
            <person name="Gotea V."/>
            <person name="Gravely B."/>
            <person name="Greenberg A.J."/>
            <person name="Griffiths-Jones S."/>
            <person name="Gross S."/>
            <person name="Guigo R."/>
            <person name="Gustafson E.A."/>
            <person name="Haerty W."/>
            <person name="Hahn M.W."/>
            <person name="Halligan D.L."/>
            <person name="Halpern A.L."/>
            <person name="Halter G.M."/>
            <person name="Han M.V."/>
            <person name="Heger A."/>
            <person name="Hillier L."/>
            <person name="Hinrichs A.S."/>
            <person name="Holmes I."/>
            <person name="Hoskins R.A."/>
            <person name="Hubisz M.J."/>
            <person name="Hultmark D."/>
            <person name="Huntley M.A."/>
            <person name="Jaffe D.B."/>
            <person name="Jagadeeshan S."/>
            <person name="Jeck W.R."/>
            <person name="Johnson J."/>
            <person name="Jones C.D."/>
            <person name="Jordan W.C."/>
            <person name="Karpen G.H."/>
            <person name="Kataoka E."/>
            <person name="Keightley P.D."/>
            <person name="Kheradpour P."/>
            <person name="Kirkness E.F."/>
            <person name="Koerich L.B."/>
            <person name="Kristiansen K."/>
            <person name="Kudrna D."/>
            <person name="Kulathinal R.J."/>
            <person name="Kumar S."/>
            <person name="Kwok R."/>
            <person name="Lander E."/>
            <person name="Langley C.H."/>
            <person name="Lapoint R."/>
            <person name="Lazzaro B.P."/>
            <person name="Lee S.J."/>
            <person name="Levesque L."/>
            <person name="Li R."/>
            <person name="Lin C.F."/>
            <person name="Lin M.F."/>
            <person name="Lindblad-Toh K."/>
            <person name="Llopart A."/>
            <person name="Long M."/>
            <person name="Low L."/>
            <person name="Lozovsky E."/>
            <person name="Lu J."/>
            <person name="Luo M."/>
            <person name="Machado C.A."/>
            <person name="Makalowski W."/>
            <person name="Marzo M."/>
            <person name="Matsuda M."/>
            <person name="Matzkin L."/>
            <person name="McAllister B."/>
            <person name="McBride C.S."/>
            <person name="McKernan B."/>
            <person name="McKernan K."/>
            <person name="Mendez-Lago M."/>
            <person name="Minx P."/>
            <person name="Mollenhauer M.U."/>
            <person name="Montooth K."/>
            <person name="Mount S.M."/>
            <person name="Mu X."/>
            <person name="Myers E."/>
            <person name="Negre B."/>
            <person name="Newfeld S."/>
            <person name="Nielsen R."/>
            <person name="Noor M.A."/>
            <person name="O'Grady P."/>
            <person name="Pachter L."/>
            <person name="Papaceit M."/>
            <person name="Parisi M.J."/>
            <person name="Parisi M."/>
            <person name="Parts L."/>
            <person name="Pedersen J.S."/>
            <person name="Pesole G."/>
            <person name="Phillippy A.M."/>
            <person name="Ponting C.P."/>
            <person name="Pop M."/>
            <person name="Porcelli D."/>
            <person name="Powell J.R."/>
            <person name="Prohaska S."/>
            <person name="Pruitt K."/>
            <person name="Puig M."/>
            <person name="Quesneville H."/>
            <person name="Ram K.R."/>
            <person name="Rand D."/>
            <person name="Rasmussen M.D."/>
            <person name="Reed L.K."/>
            <person name="Reenan R."/>
            <person name="Reily A."/>
            <person name="Remington K.A."/>
            <person name="Rieger T.T."/>
            <person name="Ritchie M.G."/>
            <person name="Robin C."/>
            <person name="Rogers Y.H."/>
            <person name="Rohde C."/>
            <person name="Rozas J."/>
            <person name="Rubenfield M.J."/>
            <person name="Ruiz A."/>
            <person name="Russo S."/>
            <person name="Salzberg S.L."/>
            <person name="Sanchez-Gracia A."/>
            <person name="Saranga D.J."/>
            <person name="Sato H."/>
            <person name="Schaeffer S.W."/>
            <person name="Schatz M.C."/>
            <person name="Schlenke T."/>
            <person name="Schwartz R."/>
            <person name="Segarra C."/>
            <person name="Singh R.S."/>
            <person name="Sirot L."/>
            <person name="Sirota M."/>
            <person name="Sisneros N.B."/>
            <person name="Smith C.D."/>
            <person name="Smith T.F."/>
            <person name="Spieth J."/>
            <person name="Stage D.E."/>
            <person name="Stark A."/>
            <person name="Stephan W."/>
            <person name="Strausberg R.L."/>
            <person name="Strempel S."/>
            <person name="Sturgill D."/>
            <person name="Sutton G."/>
            <person name="Sutton G.G."/>
            <person name="Tao W."/>
            <person name="Teichmann S."/>
            <person name="Tobari Y.N."/>
            <person name="Tomimura Y."/>
            <person name="Tsolas J.M."/>
            <person name="Valente V.L."/>
            <person name="Venter E."/>
            <person name="Venter J.C."/>
            <person name="Vicario S."/>
            <person name="Vieira F.G."/>
            <person name="Vilella A.J."/>
            <person name="Villasante A."/>
            <person name="Walenz B."/>
            <person name="Wang J."/>
            <person name="Wasserman M."/>
            <person name="Watts T."/>
            <person name="Wilson D."/>
            <person name="Wilson R.K."/>
            <person name="Wing R.A."/>
            <person name="Wolfner M.F."/>
            <person name="Wong A."/>
            <person name="Wong G.K."/>
            <person name="Wu C.I."/>
            <person name="Wu G."/>
            <person name="Yamamoto D."/>
            <person name="Yang H.P."/>
            <person name="Yang S.P."/>
            <person name="Yorke J.A."/>
            <person name="Yoshida K."/>
            <person name="Zdobnov E."/>
            <person name="Zhang P."/>
            <person name="Zhang Y."/>
            <person name="Zimin A.V."/>
            <person name="Baldwin J."/>
            <person name="Abdouelleil A."/>
            <person name="Abdulkadir J."/>
            <person name="Abebe A."/>
            <person name="Abera B."/>
            <person name="Abreu J."/>
            <person name="Acer S.C."/>
            <person name="Aftuck L."/>
            <person name="Alexander A."/>
            <person name="An P."/>
            <person name="Anderson E."/>
            <person name="Anderson S."/>
            <person name="Arachi H."/>
            <person name="Azer M."/>
            <person name="Bachantsang P."/>
            <person name="Barry A."/>
            <person name="Bayul T."/>
            <person name="Berlin A."/>
            <person name="Bessette D."/>
            <person name="Bloom T."/>
            <person name="Blye J."/>
            <person name="Boguslavskiy L."/>
            <person name="Bonnet C."/>
            <person name="Boukhgalter B."/>
            <person name="Bourzgui I."/>
            <person name="Brown A."/>
            <person name="Cahill P."/>
            <person name="Channer S."/>
            <person name="Cheshatsang Y."/>
            <person name="Chuda L."/>
            <person name="Citroen M."/>
            <person name="Collymore A."/>
            <person name="Cooke P."/>
            <person name="Costello M."/>
            <person name="D'Aco K."/>
            <person name="Daza R."/>
            <person name="De Haan G."/>
            <person name="DeGray S."/>
            <person name="DeMaso C."/>
            <person name="Dhargay N."/>
            <person name="Dooley K."/>
            <person name="Dooley E."/>
            <person name="Doricent M."/>
            <person name="Dorje P."/>
            <person name="Dorjee K."/>
            <person name="Dupes A."/>
            <person name="Elong R."/>
            <person name="Falk J."/>
            <person name="Farina A."/>
            <person name="Faro S."/>
            <person name="Ferguson D."/>
            <person name="Fisher S."/>
            <person name="Foley C.D."/>
            <person name="Franke A."/>
            <person name="Friedrich D."/>
            <person name="Gadbois L."/>
            <person name="Gearin G."/>
            <person name="Gearin C.R."/>
            <person name="Giannoukos G."/>
            <person name="Goode T."/>
            <person name="Graham J."/>
            <person name="Grandbois E."/>
            <person name="Grewal S."/>
            <person name="Gyaltsen K."/>
            <person name="Hafez N."/>
            <person name="Hagos B."/>
            <person name="Hall J."/>
            <person name="Henson C."/>
            <person name="Hollinger A."/>
            <person name="Honan T."/>
            <person name="Huard M.D."/>
            <person name="Hughes L."/>
            <person name="Hurhula B."/>
            <person name="Husby M.E."/>
            <person name="Kamat A."/>
            <person name="Kanga B."/>
            <person name="Kashin S."/>
            <person name="Khazanovich D."/>
            <person name="Kisner P."/>
            <person name="Lance K."/>
            <person name="Lara M."/>
            <person name="Lee W."/>
            <person name="Lennon N."/>
            <person name="Letendre F."/>
            <person name="LeVine R."/>
            <person name="Lipovsky A."/>
            <person name="Liu X."/>
            <person name="Liu J."/>
            <person name="Liu S."/>
            <person name="Lokyitsang T."/>
            <person name="Lokyitsang Y."/>
            <person name="Lubonja R."/>
            <person name="Lui A."/>
            <person name="MacDonald P."/>
            <person name="Magnisalis V."/>
            <person name="Maru K."/>
            <person name="Matthews C."/>
            <person name="McCusker W."/>
            <person name="McDonough S."/>
            <person name="Mehta T."/>
            <person name="Meldrim J."/>
            <person name="Meneus L."/>
            <person name="Mihai O."/>
            <person name="Mihalev A."/>
            <person name="Mihova T."/>
            <person name="Mittelman R."/>
            <person name="Mlenga V."/>
            <person name="Montmayeur A."/>
            <person name="Mulrain L."/>
            <person name="Navidi A."/>
            <person name="Naylor J."/>
            <person name="Negash T."/>
            <person name="Nguyen T."/>
            <person name="Nguyen N."/>
            <person name="Nicol R."/>
            <person name="Norbu C."/>
            <person name="Norbu N."/>
            <person name="Novod N."/>
            <person name="O'Neill B."/>
            <person name="Osman S."/>
            <person name="Markiewicz E."/>
            <person name="Oyono O.L."/>
            <person name="Patti C."/>
            <person name="Phunkhang P."/>
            <person name="Pierre F."/>
            <person name="Priest M."/>
            <person name="Raghuraman S."/>
            <person name="Rege F."/>
            <person name="Reyes R."/>
            <person name="Rise C."/>
            <person name="Rogov P."/>
            <person name="Ross K."/>
            <person name="Ryan E."/>
            <person name="Settipalli S."/>
            <person name="Shea T."/>
            <person name="Sherpa N."/>
            <person name="Shi L."/>
            <person name="Shih D."/>
            <person name="Sparrow T."/>
            <person name="Spaulding J."/>
            <person name="Stalker J."/>
            <person name="Stange-Thomann N."/>
            <person name="Stavropoulos S."/>
            <person name="Stone C."/>
            <person name="Strader C."/>
            <person name="Tesfaye S."/>
            <person name="Thomson T."/>
            <person name="Thoulutsang Y."/>
            <person name="Thoulutsang D."/>
            <person name="Topham K."/>
            <person name="Topping I."/>
            <person name="Tsamla T."/>
            <person name="Vassiliev H."/>
            <person name="Vo A."/>
            <person name="Wangchuk T."/>
            <person name="Wangdi T."/>
            <person name="Weiand M."/>
            <person name="Wilkinson J."/>
            <person name="Wilson A."/>
            <person name="Yadav S."/>
            <person name="Young G."/>
            <person name="Yu Q."/>
            <person name="Zembek L."/>
            <person name="Zhong D."/>
            <person name="Zimmer A."/>
            <person name="Zwirko Z."/>
            <person name="Jaffe D.B."/>
            <person name="Alvarez P."/>
            <person name="Brockman W."/>
            <person name="Butler J."/>
            <person name="Chin C."/>
            <person name="Gnerre S."/>
            <person name="Grabherr M."/>
            <person name="Kleber M."/>
            <person name="Mauceli E."/>
            <person name="MacCallum I."/>
        </authorList>
    </citation>
    <scope>NUCLEOTIDE SEQUENCE [LARGE SCALE GENOMIC DNA]</scope>
    <source>
        <strain evidence="8">Tucson 14030-0811.24</strain>
    </source>
</reference>
<keyword evidence="1" id="KW-0645">Protease</keyword>
<accession>A0A0Q9X0S3</accession>
<evidence type="ECO:0000256" key="2">
    <source>
        <dbReference type="ARBA" id="ARBA00022729"/>
    </source>
</evidence>
<dbReference type="SUPFAM" id="SSF50494">
    <property type="entry name" value="Trypsin-like serine proteases"/>
    <property type="match status" value="1"/>
</dbReference>
<evidence type="ECO:0000256" key="1">
    <source>
        <dbReference type="ARBA" id="ARBA00022670"/>
    </source>
</evidence>
<evidence type="ECO:0000313" key="7">
    <source>
        <dbReference type="EMBL" id="KRF99465.1"/>
    </source>
</evidence>
<dbReference type="PANTHER" id="PTHR24276">
    <property type="entry name" value="POLYSERASE-RELATED"/>
    <property type="match status" value="1"/>
</dbReference>
<sequence>MASDHLYRYQKTKPTTTRIPQVSAIPEVPLDHYVVRLMKEDQLVCSGIIVNQHQVLTATTCSAVTSGLVVKLYDGSTYTVTDHIPGKGYSIGVGVELLTLLNLNTTLEDAFSRAPSICSHRLAMGEIVQLWTWNSRKTGLRKKRVSQIPDRRCKQIINDPEMLVLSNATSCLSNTAWSKTCQPNIGLPYVYKQSFCGLNILGHNCPKASEADVYIRLLDEKRFISEKMNQVRLARLDRFLI</sequence>
<dbReference type="FunCoup" id="A0A0Q9X0S3">
    <property type="interactions" value="43"/>
</dbReference>
<dbReference type="PANTHER" id="PTHR24276:SF94">
    <property type="entry name" value="AT20289P-RELATED"/>
    <property type="match status" value="1"/>
</dbReference>
<dbReference type="Proteomes" id="UP000007798">
    <property type="component" value="Unassembled WGS sequence"/>
</dbReference>
<dbReference type="GO" id="GO:0006508">
    <property type="term" value="P:proteolysis"/>
    <property type="evidence" value="ECO:0007669"/>
    <property type="project" value="UniProtKB-KW"/>
</dbReference>
<dbReference type="InterPro" id="IPR009003">
    <property type="entry name" value="Peptidase_S1_PA"/>
</dbReference>
<gene>
    <name evidence="7" type="primary">Dwil\GK26974</name>
    <name evidence="7" type="ORF">Dwil_GK26974</name>
</gene>
<dbReference type="Pfam" id="PF00089">
    <property type="entry name" value="Trypsin"/>
    <property type="match status" value="1"/>
</dbReference>
<protein>
    <recommendedName>
        <fullName evidence="6">Peptidase S1 domain-containing protein</fullName>
    </recommendedName>
</protein>
<keyword evidence="8" id="KW-1185">Reference proteome</keyword>
<dbReference type="InterPro" id="IPR050430">
    <property type="entry name" value="Peptidase_S1"/>
</dbReference>
<evidence type="ECO:0000313" key="8">
    <source>
        <dbReference type="Proteomes" id="UP000007798"/>
    </source>
</evidence>
<dbReference type="GO" id="GO:0004252">
    <property type="term" value="F:serine-type endopeptidase activity"/>
    <property type="evidence" value="ECO:0007669"/>
    <property type="project" value="InterPro"/>
</dbReference>
<dbReference type="OrthoDB" id="7883508at2759"/>
<evidence type="ECO:0000256" key="5">
    <source>
        <dbReference type="ARBA" id="ARBA00023157"/>
    </source>
</evidence>
<dbReference type="Gene3D" id="2.40.10.10">
    <property type="entry name" value="Trypsin-like serine proteases"/>
    <property type="match status" value="2"/>
</dbReference>